<proteinExistence type="predicted"/>
<reference evidence="2 3" key="1">
    <citation type="submission" date="2024-06" db="EMBL/GenBank/DDBJ databases">
        <title>The Natural Products Discovery Center: Release of the First 8490 Sequenced Strains for Exploring Actinobacteria Biosynthetic Diversity.</title>
        <authorList>
            <person name="Kalkreuter E."/>
            <person name="Kautsar S.A."/>
            <person name="Yang D."/>
            <person name="Bader C.D."/>
            <person name="Teijaro C.N."/>
            <person name="Fluegel L."/>
            <person name="Davis C.M."/>
            <person name="Simpson J.R."/>
            <person name="Lauterbach L."/>
            <person name="Steele A.D."/>
            <person name="Gui C."/>
            <person name="Meng S."/>
            <person name="Li G."/>
            <person name="Viehrig K."/>
            <person name="Ye F."/>
            <person name="Su P."/>
            <person name="Kiefer A.F."/>
            <person name="Nichols A."/>
            <person name="Cepeda A.J."/>
            <person name="Yan W."/>
            <person name="Fan B."/>
            <person name="Jiang Y."/>
            <person name="Adhikari A."/>
            <person name="Zheng C.-J."/>
            <person name="Schuster L."/>
            <person name="Cowan T.M."/>
            <person name="Smanski M.J."/>
            <person name="Chevrette M.G."/>
            <person name="De Carvalho L.P.S."/>
            <person name="Shen B."/>
        </authorList>
    </citation>
    <scope>NUCLEOTIDE SEQUENCE [LARGE SCALE GENOMIC DNA]</scope>
    <source>
        <strain evidence="2 3">NPDC050671</strain>
    </source>
</reference>
<keyword evidence="3" id="KW-1185">Reference proteome</keyword>
<dbReference type="Gene3D" id="1.20.1290.10">
    <property type="entry name" value="AhpD-like"/>
    <property type="match status" value="1"/>
</dbReference>
<dbReference type="PANTHER" id="PTHR34846:SF5">
    <property type="entry name" value="CARBOXYMUCONOLACTONE DECARBOXYLASE-LIKE DOMAIN-CONTAINING PROTEIN"/>
    <property type="match status" value="1"/>
</dbReference>
<name>A0ABV3F3T9_9NOCA</name>
<organism evidence="2 3">
    <name type="scientific">Nocardia fusca</name>
    <dbReference type="NCBI Taxonomy" id="941183"/>
    <lineage>
        <taxon>Bacteria</taxon>
        <taxon>Bacillati</taxon>
        <taxon>Actinomycetota</taxon>
        <taxon>Actinomycetes</taxon>
        <taxon>Mycobacteriales</taxon>
        <taxon>Nocardiaceae</taxon>
        <taxon>Nocardia</taxon>
    </lineage>
</organism>
<dbReference type="EMBL" id="JBFAIH010000002">
    <property type="protein sequence ID" value="MEV0362317.1"/>
    <property type="molecule type" value="Genomic_DNA"/>
</dbReference>
<dbReference type="InterPro" id="IPR003779">
    <property type="entry name" value="CMD-like"/>
</dbReference>
<sequence length="202" mass="22349">MTAPAPRLEPLPPEKWTDEARAMLRGRVRSADRYLSGESDAPRMPNILGILGHHAELGGAWLAYNGLLLEQPALEPRLRELAVLRVAWRTRAAYEWHQHVRIARGLGIGERTIEDIACGDTAAWPETDRLILAAADELLDRHRIADPTWAALHRCLDTRQLLELLFVVGSYLCLALVCNSVDLQPDPEAGSAAAPDVSEVED</sequence>
<comment type="caution">
    <text evidence="2">The sequence shown here is derived from an EMBL/GenBank/DDBJ whole genome shotgun (WGS) entry which is preliminary data.</text>
</comment>
<dbReference type="RefSeq" id="WP_357974562.1">
    <property type="nucleotide sequence ID" value="NZ_JBFAIH010000002.1"/>
</dbReference>
<protein>
    <submittedName>
        <fullName evidence="2">Carboxymuconolactone decarboxylase family protein</fullName>
    </submittedName>
</protein>
<feature type="domain" description="Carboxymuconolactone decarboxylase-like" evidence="1">
    <location>
        <begin position="56"/>
        <end position="117"/>
    </location>
</feature>
<evidence type="ECO:0000313" key="2">
    <source>
        <dbReference type="EMBL" id="MEV0362317.1"/>
    </source>
</evidence>
<gene>
    <name evidence="2" type="ORF">AB0H72_06395</name>
</gene>
<dbReference type="SUPFAM" id="SSF69118">
    <property type="entry name" value="AhpD-like"/>
    <property type="match status" value="1"/>
</dbReference>
<dbReference type="InterPro" id="IPR029032">
    <property type="entry name" value="AhpD-like"/>
</dbReference>
<dbReference type="PANTHER" id="PTHR34846">
    <property type="entry name" value="4-CARBOXYMUCONOLACTONE DECARBOXYLASE FAMILY PROTEIN (AFU_ORTHOLOGUE AFUA_6G11590)"/>
    <property type="match status" value="1"/>
</dbReference>
<evidence type="ECO:0000313" key="3">
    <source>
        <dbReference type="Proteomes" id="UP001551658"/>
    </source>
</evidence>
<accession>A0ABV3F3T9</accession>
<evidence type="ECO:0000259" key="1">
    <source>
        <dbReference type="Pfam" id="PF02627"/>
    </source>
</evidence>
<dbReference type="Pfam" id="PF02627">
    <property type="entry name" value="CMD"/>
    <property type="match status" value="1"/>
</dbReference>
<dbReference type="Proteomes" id="UP001551658">
    <property type="component" value="Unassembled WGS sequence"/>
</dbReference>